<proteinExistence type="predicted"/>
<evidence type="ECO:0000259" key="3">
    <source>
        <dbReference type="PROSITE" id="PS50977"/>
    </source>
</evidence>
<evidence type="ECO:0000313" key="4">
    <source>
        <dbReference type="EMBL" id="MCL6217554.1"/>
    </source>
</evidence>
<evidence type="ECO:0000313" key="5">
    <source>
        <dbReference type="Proteomes" id="UP001139521"/>
    </source>
</evidence>
<dbReference type="AlphaFoldDB" id="A0A9X1ZPE3"/>
<keyword evidence="1 2" id="KW-0238">DNA-binding</keyword>
<dbReference type="EMBL" id="JAKHSK010000005">
    <property type="protein sequence ID" value="MCL6217554.1"/>
    <property type="molecule type" value="Genomic_DNA"/>
</dbReference>
<dbReference type="PANTHER" id="PTHR43479">
    <property type="entry name" value="ACREF/ENVCD OPERON REPRESSOR-RELATED"/>
    <property type="match status" value="1"/>
</dbReference>
<organism evidence="4 5">
    <name type="scientific">Zunongwangia pacifica</name>
    <dbReference type="NCBI Taxonomy" id="2911062"/>
    <lineage>
        <taxon>Bacteria</taxon>
        <taxon>Pseudomonadati</taxon>
        <taxon>Bacteroidota</taxon>
        <taxon>Flavobacteriia</taxon>
        <taxon>Flavobacteriales</taxon>
        <taxon>Flavobacteriaceae</taxon>
        <taxon>Zunongwangia</taxon>
    </lineage>
</organism>
<dbReference type="Proteomes" id="UP001139521">
    <property type="component" value="Unassembled WGS sequence"/>
</dbReference>
<dbReference type="InterPro" id="IPR023772">
    <property type="entry name" value="DNA-bd_HTH_TetR-type_CS"/>
</dbReference>
<dbReference type="PROSITE" id="PS01081">
    <property type="entry name" value="HTH_TETR_1"/>
    <property type="match status" value="1"/>
</dbReference>
<dbReference type="Gene3D" id="1.10.10.60">
    <property type="entry name" value="Homeodomain-like"/>
    <property type="match status" value="1"/>
</dbReference>
<feature type="domain" description="HTH tetR-type" evidence="3">
    <location>
        <begin position="10"/>
        <end position="70"/>
    </location>
</feature>
<protein>
    <submittedName>
        <fullName evidence="4">TetR/AcrR family transcriptional regulator</fullName>
    </submittedName>
</protein>
<dbReference type="InterPro" id="IPR036271">
    <property type="entry name" value="Tet_transcr_reg_TetR-rel_C_sf"/>
</dbReference>
<dbReference type="InterPro" id="IPR050624">
    <property type="entry name" value="HTH-type_Tx_Regulator"/>
</dbReference>
<dbReference type="SUPFAM" id="SSF48498">
    <property type="entry name" value="Tetracyclin repressor-like, C-terminal domain"/>
    <property type="match status" value="1"/>
</dbReference>
<dbReference type="Gene3D" id="1.10.357.10">
    <property type="entry name" value="Tetracycline Repressor, domain 2"/>
    <property type="match status" value="1"/>
</dbReference>
<dbReference type="PRINTS" id="PR00455">
    <property type="entry name" value="HTHTETR"/>
</dbReference>
<dbReference type="RefSeq" id="WP_249600539.1">
    <property type="nucleotide sequence ID" value="NZ_JAKHSK010000005.1"/>
</dbReference>
<comment type="caution">
    <text evidence="4">The sequence shown here is derived from an EMBL/GenBank/DDBJ whole genome shotgun (WGS) entry which is preliminary data.</text>
</comment>
<name>A0A9X1ZPE3_9FLAO</name>
<dbReference type="InterPro" id="IPR009057">
    <property type="entry name" value="Homeodomain-like_sf"/>
</dbReference>
<feature type="DNA-binding region" description="H-T-H motif" evidence="2">
    <location>
        <begin position="33"/>
        <end position="52"/>
    </location>
</feature>
<keyword evidence="5" id="KW-1185">Reference proteome</keyword>
<dbReference type="PROSITE" id="PS50977">
    <property type="entry name" value="HTH_TETR_2"/>
    <property type="match status" value="1"/>
</dbReference>
<dbReference type="Pfam" id="PF00440">
    <property type="entry name" value="TetR_N"/>
    <property type="match status" value="1"/>
</dbReference>
<dbReference type="SUPFAM" id="SSF46689">
    <property type="entry name" value="Homeodomain-like"/>
    <property type="match status" value="1"/>
</dbReference>
<dbReference type="GO" id="GO:0003677">
    <property type="term" value="F:DNA binding"/>
    <property type="evidence" value="ECO:0007669"/>
    <property type="project" value="UniProtKB-UniRule"/>
</dbReference>
<dbReference type="InterPro" id="IPR001647">
    <property type="entry name" value="HTH_TetR"/>
</dbReference>
<gene>
    <name evidence="4" type="ORF">L1967_04520</name>
</gene>
<dbReference type="PANTHER" id="PTHR43479:SF11">
    <property type="entry name" value="ACREF_ENVCD OPERON REPRESSOR-RELATED"/>
    <property type="match status" value="1"/>
</dbReference>
<accession>A0A9X1ZPE3</accession>
<sequence>MIDNKKLRSTSRHTQIVNGADIILKENGVQRFTIDKVVDYLGIAKGTFYKYFESKDDILAEVSIKALSLMLNYFKLSQREDQVGIENTKAFILSSYAFSQDYPAYFELIVYMERPEFKSEVDGYKKISDKVTGFVIDHLKNQQEKGIIRKDIDPLYGTFVLWGSCMGVMQFMEAKKVFIEDVQHLSQNEMMKTYVDMIINGVT</sequence>
<evidence type="ECO:0000256" key="2">
    <source>
        <dbReference type="PROSITE-ProRule" id="PRU00335"/>
    </source>
</evidence>
<reference evidence="4" key="1">
    <citation type="submission" date="2022-01" db="EMBL/GenBank/DDBJ databases">
        <title>Genome sequencing of Zunongwangia sp. M21534 genome.</title>
        <authorList>
            <person name="Chen Y."/>
            <person name="Dong C."/>
            <person name="Shao Z."/>
        </authorList>
    </citation>
    <scope>NUCLEOTIDE SEQUENCE</scope>
    <source>
        <strain evidence="4">MCCC M21534</strain>
    </source>
</reference>
<evidence type="ECO:0000256" key="1">
    <source>
        <dbReference type="ARBA" id="ARBA00023125"/>
    </source>
</evidence>